<feature type="domain" description="Amino acid permease/ SLC12A" evidence="8">
    <location>
        <begin position="25"/>
        <end position="457"/>
    </location>
</feature>
<feature type="transmembrane region" description="Helical" evidence="7">
    <location>
        <begin position="133"/>
        <end position="154"/>
    </location>
</feature>
<evidence type="ECO:0000256" key="6">
    <source>
        <dbReference type="ARBA" id="ARBA00023136"/>
    </source>
</evidence>
<dbReference type="STRING" id="1830138.SAMN05443507_103122"/>
<dbReference type="GO" id="GO:0016020">
    <property type="term" value="C:membrane"/>
    <property type="evidence" value="ECO:0007669"/>
    <property type="project" value="UniProtKB-SubCell"/>
</dbReference>
<feature type="transmembrane region" description="Helical" evidence="7">
    <location>
        <begin position="20"/>
        <end position="42"/>
    </location>
</feature>
<name>A0A1M6LZ48_9BACL</name>
<evidence type="ECO:0000256" key="1">
    <source>
        <dbReference type="ARBA" id="ARBA00004141"/>
    </source>
</evidence>
<accession>A0A1M6LZ48</accession>
<protein>
    <submittedName>
        <fullName evidence="9">Amino acid/polyamine/organocation transporter, APC superfamily</fullName>
    </submittedName>
</protein>
<feature type="transmembrane region" description="Helical" evidence="7">
    <location>
        <begin position="48"/>
        <end position="68"/>
    </location>
</feature>
<keyword evidence="5 7" id="KW-1133">Transmembrane helix</keyword>
<evidence type="ECO:0000256" key="2">
    <source>
        <dbReference type="ARBA" id="ARBA00022448"/>
    </source>
</evidence>
<feature type="transmembrane region" description="Helical" evidence="7">
    <location>
        <begin position="369"/>
        <end position="393"/>
    </location>
</feature>
<dbReference type="PANTHER" id="PTHR43495">
    <property type="entry name" value="GABA PERMEASE"/>
    <property type="match status" value="1"/>
</dbReference>
<keyword evidence="3 7" id="KW-0812">Transmembrane</keyword>
<dbReference type="PIRSF" id="PIRSF006060">
    <property type="entry name" value="AA_transporter"/>
    <property type="match status" value="1"/>
</dbReference>
<dbReference type="EMBL" id="FRAF01000003">
    <property type="protein sequence ID" value="SHJ76466.1"/>
    <property type="molecule type" value="Genomic_DNA"/>
</dbReference>
<dbReference type="InterPro" id="IPR004841">
    <property type="entry name" value="AA-permease/SLC12A_dom"/>
</dbReference>
<dbReference type="GO" id="GO:0006865">
    <property type="term" value="P:amino acid transport"/>
    <property type="evidence" value="ECO:0007669"/>
    <property type="project" value="UniProtKB-KW"/>
</dbReference>
<dbReference type="Proteomes" id="UP000184016">
    <property type="component" value="Unassembled WGS sequence"/>
</dbReference>
<dbReference type="Gene3D" id="1.20.1740.10">
    <property type="entry name" value="Amino acid/polyamine transporter I"/>
    <property type="match status" value="1"/>
</dbReference>
<reference evidence="10" key="1">
    <citation type="submission" date="2016-11" db="EMBL/GenBank/DDBJ databases">
        <authorList>
            <person name="Varghese N."/>
            <person name="Submissions S."/>
        </authorList>
    </citation>
    <scope>NUCLEOTIDE SEQUENCE [LARGE SCALE GENOMIC DNA]</scope>
    <source>
        <strain evidence="10">USBA-503</strain>
    </source>
</reference>
<gene>
    <name evidence="9" type="ORF">SAMN05443507_103122</name>
</gene>
<feature type="transmembrane region" description="Helical" evidence="7">
    <location>
        <begin position="166"/>
        <end position="185"/>
    </location>
</feature>
<keyword evidence="2" id="KW-0813">Transport</keyword>
<evidence type="ECO:0000259" key="8">
    <source>
        <dbReference type="Pfam" id="PF00324"/>
    </source>
</evidence>
<feature type="transmembrane region" description="Helical" evidence="7">
    <location>
        <begin position="437"/>
        <end position="455"/>
    </location>
</feature>
<evidence type="ECO:0000313" key="10">
    <source>
        <dbReference type="Proteomes" id="UP000184016"/>
    </source>
</evidence>
<keyword evidence="4" id="KW-0029">Amino-acid transport</keyword>
<feature type="transmembrane region" description="Helical" evidence="7">
    <location>
        <begin position="205"/>
        <end position="227"/>
    </location>
</feature>
<comment type="subcellular location">
    <subcellularLocation>
        <location evidence="1">Membrane</location>
        <topology evidence="1">Multi-pass membrane protein</topology>
    </subcellularLocation>
</comment>
<dbReference type="FunFam" id="1.20.1740.10:FF:000001">
    <property type="entry name" value="Amino acid permease"/>
    <property type="match status" value="1"/>
</dbReference>
<feature type="transmembrane region" description="Helical" evidence="7">
    <location>
        <begin position="413"/>
        <end position="431"/>
    </location>
</feature>
<evidence type="ECO:0000256" key="4">
    <source>
        <dbReference type="ARBA" id="ARBA00022970"/>
    </source>
</evidence>
<feature type="transmembrane region" description="Helical" evidence="7">
    <location>
        <begin position="248"/>
        <end position="267"/>
    </location>
</feature>
<feature type="transmembrane region" description="Helical" evidence="7">
    <location>
        <begin position="344"/>
        <end position="363"/>
    </location>
</feature>
<sequence length="469" mass="51455">MMQQNQDVTHTVKKPLRRSLVNRQVQMLAIGGVIGVGLFYGATVSVGLAGPGVILDFILCGIIVAIVMRALGEMTVHQPTSGSFSEFAGEAFGARMRLIMAGMWWFYWVATVMSELAAIGKLIQFWLPNFPVWLPGVIALALFTITNLLAVRVFGELEYWFAVLKIMAISVFIIFGLLFAFTGIFRGGEILGLTNLYAHGGFLPHGWLGVVMAVSLVVQAYSGVETLGVEAGESSKPEKVMRRAFRSVTVRIAILYVGSMFVVLTVIPWQHLIGSNSSPYVILFSRIGIPFAASLVNLIIVLSGFSSCNTGLYGGSRMLYGVAQERNIEKIHLTRLNRHQVPSVAVWLTALAISVGILITYLAPNNVYVWITSASAFASLFTWLMILLTEVVLRRRAQQNGQTLSYAMPFWPILPWIGIVLVAGAILAIFLSPLTRVSVFAGLIWLVLMIVYASVQVARQRLNVKSIHS</sequence>
<keyword evidence="10" id="KW-1185">Reference proteome</keyword>
<dbReference type="Pfam" id="PF00324">
    <property type="entry name" value="AA_permease"/>
    <property type="match status" value="1"/>
</dbReference>
<feature type="transmembrane region" description="Helical" evidence="7">
    <location>
        <begin position="287"/>
        <end position="308"/>
    </location>
</feature>
<evidence type="ECO:0000256" key="5">
    <source>
        <dbReference type="ARBA" id="ARBA00022989"/>
    </source>
</evidence>
<proteinExistence type="predicted"/>
<evidence type="ECO:0000256" key="7">
    <source>
        <dbReference type="SAM" id="Phobius"/>
    </source>
</evidence>
<dbReference type="GO" id="GO:0055085">
    <property type="term" value="P:transmembrane transport"/>
    <property type="evidence" value="ECO:0007669"/>
    <property type="project" value="InterPro"/>
</dbReference>
<evidence type="ECO:0000313" key="9">
    <source>
        <dbReference type="EMBL" id="SHJ76466.1"/>
    </source>
</evidence>
<organism evidence="9 10">
    <name type="scientific">Alicyclobacillus tolerans</name>
    <dbReference type="NCBI Taxonomy" id="90970"/>
    <lineage>
        <taxon>Bacteria</taxon>
        <taxon>Bacillati</taxon>
        <taxon>Bacillota</taxon>
        <taxon>Bacilli</taxon>
        <taxon>Bacillales</taxon>
        <taxon>Alicyclobacillaceae</taxon>
        <taxon>Alicyclobacillus</taxon>
    </lineage>
</organism>
<evidence type="ECO:0000256" key="3">
    <source>
        <dbReference type="ARBA" id="ARBA00022692"/>
    </source>
</evidence>
<feature type="transmembrane region" description="Helical" evidence="7">
    <location>
        <begin position="105"/>
        <end position="127"/>
    </location>
</feature>
<keyword evidence="6 7" id="KW-0472">Membrane</keyword>
<dbReference type="PANTHER" id="PTHR43495:SF5">
    <property type="entry name" value="GAMMA-AMINOBUTYRIC ACID PERMEASE"/>
    <property type="match status" value="1"/>
</dbReference>
<dbReference type="AlphaFoldDB" id="A0A1M6LZ48"/>